<accession>A0A2R4ME43</accession>
<evidence type="ECO:0000313" key="1">
    <source>
        <dbReference type="EMBL" id="AVX04215.1"/>
    </source>
</evidence>
<dbReference type="KEGG" id="mmyr:MXMO3_01689"/>
<name>A0A2R4ME43_9HYPH</name>
<gene>
    <name evidence="1" type="ORF">MXMO3_01689</name>
</gene>
<dbReference type="EMBL" id="CP021330">
    <property type="protein sequence ID" value="AVX04215.1"/>
    <property type="molecule type" value="Genomic_DNA"/>
</dbReference>
<dbReference type="AlphaFoldDB" id="A0A2R4ME43"/>
<protein>
    <submittedName>
        <fullName evidence="1">Uncharacterized protein</fullName>
    </submittedName>
</protein>
<dbReference type="Proteomes" id="UP000258927">
    <property type="component" value="Chromosome"/>
</dbReference>
<proteinExistence type="predicted"/>
<evidence type="ECO:0000313" key="2">
    <source>
        <dbReference type="Proteomes" id="UP000258927"/>
    </source>
</evidence>
<organism evidence="1 2">
    <name type="scientific">Maritalea myrionectae</name>
    <dbReference type="NCBI Taxonomy" id="454601"/>
    <lineage>
        <taxon>Bacteria</taxon>
        <taxon>Pseudomonadati</taxon>
        <taxon>Pseudomonadota</taxon>
        <taxon>Alphaproteobacteria</taxon>
        <taxon>Hyphomicrobiales</taxon>
        <taxon>Devosiaceae</taxon>
        <taxon>Maritalea</taxon>
    </lineage>
</organism>
<sequence>MIDELQWAIAKKIYECRNGAGCVPWHRLPALTQNPYLSDAAAAMSAMKEMDKRGEA</sequence>
<keyword evidence="2" id="KW-1185">Reference proteome</keyword>
<reference evidence="1 2" key="1">
    <citation type="submission" date="2017-05" db="EMBL/GenBank/DDBJ databases">
        <title>Genome Analysis of Maritalea myrionectae HL2708#5.</title>
        <authorList>
            <consortium name="Cotde Inc.-PKNU"/>
            <person name="Jang D."/>
            <person name="Oh H.-M."/>
        </authorList>
    </citation>
    <scope>NUCLEOTIDE SEQUENCE [LARGE SCALE GENOMIC DNA]</scope>
    <source>
        <strain evidence="1 2">HL2708#5</strain>
    </source>
</reference>